<dbReference type="InterPro" id="IPR003593">
    <property type="entry name" value="AAA+_ATPase"/>
</dbReference>
<evidence type="ECO:0000256" key="5">
    <source>
        <dbReference type="ARBA" id="ARBA00022741"/>
    </source>
</evidence>
<keyword evidence="3 10" id="KW-0812">Transmembrane</keyword>
<keyword evidence="14" id="KW-1185">Reference proteome</keyword>
<dbReference type="OrthoDB" id="6500128at2759"/>
<feature type="domain" description="ABC transmembrane type-1" evidence="12">
    <location>
        <begin position="910"/>
        <end position="1188"/>
    </location>
</feature>
<organism evidence="13 14">
    <name type="scientific">Talaromyces atroroseus</name>
    <dbReference type="NCBI Taxonomy" id="1441469"/>
    <lineage>
        <taxon>Eukaryota</taxon>
        <taxon>Fungi</taxon>
        <taxon>Dikarya</taxon>
        <taxon>Ascomycota</taxon>
        <taxon>Pezizomycotina</taxon>
        <taxon>Eurotiomycetes</taxon>
        <taxon>Eurotiomycetidae</taxon>
        <taxon>Eurotiales</taxon>
        <taxon>Trichocomaceae</taxon>
        <taxon>Talaromyces</taxon>
        <taxon>Talaromyces sect. Trachyspermi</taxon>
    </lineage>
</organism>
<keyword evidence="5" id="KW-0547">Nucleotide-binding</keyword>
<gene>
    <name evidence="13" type="ORF">UA08_01673</name>
</gene>
<evidence type="ECO:0000256" key="7">
    <source>
        <dbReference type="ARBA" id="ARBA00022989"/>
    </source>
</evidence>
<dbReference type="RefSeq" id="XP_020122723.1">
    <property type="nucleotide sequence ID" value="XM_020261363.1"/>
</dbReference>
<dbReference type="Pfam" id="PF00664">
    <property type="entry name" value="ABC_membrane"/>
    <property type="match status" value="2"/>
</dbReference>
<proteinExistence type="predicted"/>
<protein>
    <recommendedName>
        <fullName evidence="15">P-loop containing nucleoside triphosphate hydrolase protein</fullName>
    </recommendedName>
</protein>
<dbReference type="InterPro" id="IPR003439">
    <property type="entry name" value="ABC_transporter-like_ATP-bd"/>
</dbReference>
<feature type="transmembrane region" description="Helical" evidence="10">
    <location>
        <begin position="946"/>
        <end position="971"/>
    </location>
</feature>
<dbReference type="SMART" id="SM00382">
    <property type="entry name" value="AAA"/>
    <property type="match status" value="2"/>
</dbReference>
<feature type="domain" description="ABC transporter" evidence="11">
    <location>
        <begin position="616"/>
        <end position="837"/>
    </location>
</feature>
<evidence type="ECO:0000256" key="3">
    <source>
        <dbReference type="ARBA" id="ARBA00022692"/>
    </source>
</evidence>
<feature type="transmembrane region" description="Helical" evidence="10">
    <location>
        <begin position="292"/>
        <end position="316"/>
    </location>
</feature>
<evidence type="ECO:0000259" key="12">
    <source>
        <dbReference type="PROSITE" id="PS50929"/>
    </source>
</evidence>
<dbReference type="CDD" id="cd18604">
    <property type="entry name" value="ABC_6TM_VMR1_D2_like"/>
    <property type="match status" value="1"/>
</dbReference>
<dbReference type="InterPro" id="IPR036640">
    <property type="entry name" value="ABC1_TM_sf"/>
</dbReference>
<keyword evidence="4" id="KW-0677">Repeat</keyword>
<dbReference type="CDD" id="cd03250">
    <property type="entry name" value="ABCC_MRP_domain1"/>
    <property type="match status" value="1"/>
</dbReference>
<comment type="subcellular location">
    <subcellularLocation>
        <location evidence="1">Membrane</location>
        <topology evidence="1">Multi-pass membrane protein</topology>
    </subcellularLocation>
</comment>
<feature type="transmembrane region" description="Helical" evidence="10">
    <location>
        <begin position="527"/>
        <end position="550"/>
    </location>
</feature>
<keyword evidence="8 10" id="KW-0472">Membrane</keyword>
<dbReference type="STRING" id="1441469.A0A1Q5Q9I4"/>
<keyword evidence="2" id="KW-0813">Transport</keyword>
<feature type="transmembrane region" description="Helical" evidence="10">
    <location>
        <begin position="421"/>
        <end position="439"/>
    </location>
</feature>
<evidence type="ECO:0000313" key="13">
    <source>
        <dbReference type="EMBL" id="OKL62602.1"/>
    </source>
</evidence>
<reference evidence="13 14" key="1">
    <citation type="submission" date="2015-06" db="EMBL/GenBank/DDBJ databases">
        <title>Talaromyces atroroseus IBT 11181 draft genome.</title>
        <authorList>
            <person name="Rasmussen K.B."/>
            <person name="Rasmussen S."/>
            <person name="Petersen B."/>
            <person name="Sicheritz-Ponten T."/>
            <person name="Mortensen U.H."/>
            <person name="Thrane U."/>
        </authorList>
    </citation>
    <scope>NUCLEOTIDE SEQUENCE [LARGE SCALE GENOMIC DNA]</scope>
    <source>
        <strain evidence="13 14">IBT 11181</strain>
    </source>
</reference>
<dbReference type="GO" id="GO:0016020">
    <property type="term" value="C:membrane"/>
    <property type="evidence" value="ECO:0007669"/>
    <property type="project" value="UniProtKB-SubCell"/>
</dbReference>
<dbReference type="GO" id="GO:0005524">
    <property type="term" value="F:ATP binding"/>
    <property type="evidence" value="ECO:0007669"/>
    <property type="project" value="UniProtKB-KW"/>
</dbReference>
<feature type="transmembrane region" description="Helical" evidence="10">
    <location>
        <begin position="322"/>
        <end position="339"/>
    </location>
</feature>
<dbReference type="Gene3D" id="1.20.1560.10">
    <property type="entry name" value="ABC transporter type 1, transmembrane domain"/>
    <property type="match status" value="2"/>
</dbReference>
<feature type="transmembrane region" description="Helical" evidence="10">
    <location>
        <begin position="1082"/>
        <end position="1099"/>
    </location>
</feature>
<dbReference type="GO" id="GO:0140359">
    <property type="term" value="F:ABC-type transporter activity"/>
    <property type="evidence" value="ECO:0007669"/>
    <property type="project" value="InterPro"/>
</dbReference>
<dbReference type="PROSITE" id="PS00211">
    <property type="entry name" value="ABC_TRANSPORTER_1"/>
    <property type="match status" value="2"/>
</dbReference>
<evidence type="ECO:0000256" key="6">
    <source>
        <dbReference type="ARBA" id="ARBA00022840"/>
    </source>
</evidence>
<dbReference type="FunFam" id="1.20.1560.10:FF:000013">
    <property type="entry name" value="ABC transporter C family member 2"/>
    <property type="match status" value="1"/>
</dbReference>
<feature type="region of interest" description="Disordered" evidence="9">
    <location>
        <begin position="829"/>
        <end position="857"/>
    </location>
</feature>
<dbReference type="PANTHER" id="PTHR24223">
    <property type="entry name" value="ATP-BINDING CASSETTE SUB-FAMILY C"/>
    <property type="match status" value="1"/>
</dbReference>
<feature type="transmembrane region" description="Helical" evidence="10">
    <location>
        <begin position="38"/>
        <end position="60"/>
    </location>
</feature>
<dbReference type="PROSITE" id="PS50929">
    <property type="entry name" value="ABC_TM1F"/>
    <property type="match status" value="2"/>
</dbReference>
<evidence type="ECO:0000256" key="4">
    <source>
        <dbReference type="ARBA" id="ARBA00022737"/>
    </source>
</evidence>
<dbReference type="Pfam" id="PF00005">
    <property type="entry name" value="ABC_tran"/>
    <property type="match status" value="2"/>
</dbReference>
<evidence type="ECO:0008006" key="15">
    <source>
        <dbReference type="Google" id="ProtNLM"/>
    </source>
</evidence>
<dbReference type="InterPro" id="IPR011527">
    <property type="entry name" value="ABC1_TM_dom"/>
</dbReference>
<dbReference type="InterPro" id="IPR050173">
    <property type="entry name" value="ABC_transporter_C-like"/>
</dbReference>
<feature type="transmembrane region" description="Helical" evidence="10">
    <location>
        <begin position="80"/>
        <end position="103"/>
    </location>
</feature>
<feature type="region of interest" description="Disordered" evidence="9">
    <location>
        <begin position="1361"/>
        <end position="1381"/>
    </location>
</feature>
<dbReference type="FunFam" id="3.40.50.300:FF:000838">
    <property type="entry name" value="ABC multidrug transporter (Eurofung)"/>
    <property type="match status" value="1"/>
</dbReference>
<feature type="transmembrane region" description="Helical" evidence="10">
    <location>
        <begin position="899"/>
        <end position="926"/>
    </location>
</feature>
<dbReference type="GeneID" id="31001428"/>
<feature type="compositionally biased region" description="Polar residues" evidence="9">
    <location>
        <begin position="829"/>
        <end position="851"/>
    </location>
</feature>
<dbReference type="GO" id="GO:0005737">
    <property type="term" value="C:cytoplasm"/>
    <property type="evidence" value="ECO:0007669"/>
    <property type="project" value="UniProtKB-ARBA"/>
</dbReference>
<dbReference type="PROSITE" id="PS50893">
    <property type="entry name" value="ABC_TRANSPORTER_2"/>
    <property type="match status" value="2"/>
</dbReference>
<feature type="transmembrane region" description="Helical" evidence="10">
    <location>
        <begin position="1035"/>
        <end position="1062"/>
    </location>
</feature>
<keyword evidence="7 10" id="KW-1133">Transmembrane helix</keyword>
<evidence type="ECO:0000256" key="10">
    <source>
        <dbReference type="SAM" id="Phobius"/>
    </source>
</evidence>
<evidence type="ECO:0000256" key="1">
    <source>
        <dbReference type="ARBA" id="ARBA00004141"/>
    </source>
</evidence>
<feature type="domain" description="ABC transporter" evidence="11">
    <location>
        <begin position="1238"/>
        <end position="1493"/>
    </location>
</feature>
<accession>A0A1Q5Q9I4</accession>
<evidence type="ECO:0000259" key="11">
    <source>
        <dbReference type="PROSITE" id="PS50893"/>
    </source>
</evidence>
<dbReference type="CDD" id="cd18596">
    <property type="entry name" value="ABC_6TM_VMR1_D1_like"/>
    <property type="match status" value="1"/>
</dbReference>
<dbReference type="InterPro" id="IPR017871">
    <property type="entry name" value="ABC_transporter-like_CS"/>
</dbReference>
<dbReference type="SUPFAM" id="SSF52540">
    <property type="entry name" value="P-loop containing nucleoside triphosphate hydrolases"/>
    <property type="match status" value="2"/>
</dbReference>
<feature type="domain" description="ABC transmembrane type-1" evidence="12">
    <location>
        <begin position="290"/>
        <end position="588"/>
    </location>
</feature>
<feature type="transmembrane region" description="Helical" evidence="10">
    <location>
        <begin position="445"/>
        <end position="463"/>
    </location>
</feature>
<dbReference type="EMBL" id="LFMY01000002">
    <property type="protein sequence ID" value="OKL62602.1"/>
    <property type="molecule type" value="Genomic_DNA"/>
</dbReference>
<name>A0A1Q5Q9I4_TALAT</name>
<dbReference type="GO" id="GO:0016887">
    <property type="term" value="F:ATP hydrolysis activity"/>
    <property type="evidence" value="ECO:0007669"/>
    <property type="project" value="InterPro"/>
</dbReference>
<evidence type="ECO:0000256" key="2">
    <source>
        <dbReference type="ARBA" id="ARBA00022448"/>
    </source>
</evidence>
<feature type="transmembrane region" description="Helical" evidence="10">
    <location>
        <begin position="143"/>
        <end position="164"/>
    </location>
</feature>
<feature type="transmembrane region" description="Helical" evidence="10">
    <location>
        <begin position="176"/>
        <end position="192"/>
    </location>
</feature>
<comment type="caution">
    <text evidence="13">The sequence shown here is derived from an EMBL/GenBank/DDBJ whole genome shotgun (WGS) entry which is preliminary data.</text>
</comment>
<evidence type="ECO:0000256" key="8">
    <source>
        <dbReference type="ARBA" id="ARBA00023136"/>
    </source>
</evidence>
<evidence type="ECO:0000256" key="9">
    <source>
        <dbReference type="SAM" id="MobiDB-lite"/>
    </source>
</evidence>
<dbReference type="PANTHER" id="PTHR24223:SF356">
    <property type="entry name" value="ATP-BINDING CASSETTE TRANSPORTER ABC4"/>
    <property type="match status" value="1"/>
</dbReference>
<evidence type="ECO:0000313" key="14">
    <source>
        <dbReference type="Proteomes" id="UP000214365"/>
    </source>
</evidence>
<keyword evidence="6" id="KW-0067">ATP-binding</keyword>
<dbReference type="Gene3D" id="3.40.50.300">
    <property type="entry name" value="P-loop containing nucleotide triphosphate hydrolases"/>
    <property type="match status" value="2"/>
</dbReference>
<dbReference type="CDD" id="cd03244">
    <property type="entry name" value="ABCC_MRP_domain2"/>
    <property type="match status" value="1"/>
</dbReference>
<dbReference type="InterPro" id="IPR027417">
    <property type="entry name" value="P-loop_NTPase"/>
</dbReference>
<dbReference type="SUPFAM" id="SSF90123">
    <property type="entry name" value="ABC transporter transmembrane region"/>
    <property type="match status" value="2"/>
</dbReference>
<dbReference type="Proteomes" id="UP000214365">
    <property type="component" value="Unassembled WGS sequence"/>
</dbReference>
<sequence>MHRFTADTRQFVLQSSNQRHLWQSRTENIALFVARGDIYLAILALSISVFSLHYLFHLAWRRWSQSKAEEDSKTAGPARFYTPIAYTIAQIVFAAASFAVSIATTIPQGANWKRSLLLGYAALLYAVRFATNSSVQSRIFRHVNTIAVAVTLLTAAQSFLPLIILDAIFGLDPLESALLGCLLGTILVPVVSPRPQRTRYNENDCNEDLAPTEKASKEETCSLLSYFYTYEWITYLILRGLRHDLTIADLPILPSYDAPTKWLAGIQKQRRRGGKTFVTLCRLLNTQIQAMVFWSALVAVAEFLAPTALMSLLGYLQDPINAVVHPLVWVSLLFLGPALRSLCVQRYIFVATRLLVRVNMSLVQEIYQTAIRSHIYDSSVANRKVNHAGSAVDKELSKNRQADITTLMSSDVQAIYNGREIFFVLVVTPSTVTIAIIFLYRLLGWPSLFGVATLFLLSPLPTLTSRRVSRVQRTLMRATDARISKITEYLGSIRTLKYFGWEPAMEKEVDALRQVEQTRVWKRNFTAAFISLAADLLPMMSLLVSFSAVVLLTSTRLDAPRAFTALSIMEILRSQCVWVSNIVRNASTSVESLRRIDQFLESAVEIKRHPQGPPVFENATFRRTPVAAFRLRDLSISFVENALNVVAGPTGSGKTSLLLSLIGETILESGAATCPQDVAFVPQTAWLQNDTVRQNIVFYSDFDQARYDSVVAACGLLQDLQQLPDGDLTVVGERGTSLSGGQKQRVSLARAIYSQASTLLLDDVFAALDTHTTVWVYDQCFRKGLLAGRTVILVTHLPSALEDAQMVVNIDHGAVSSIQVRKDKPLASSDASTISTEPTVVESSGAATPQANGEVDSNKASIVAESPVESAPREQAATSSRLVAEQSTGRISRNTALEYLFSFGGLGFVFIAVLSTFTVQIAYFSITYWLSIWADAYDRSAVIPNVGYYLPIYAGTILVYLALQLLNAVLFQAGGWRAARRVHRQLLHSILSAPVSWFDQNPVGRAINRFGNDMRSMDASLPDFLNKMIDSLIRFLFRVASIASVMPIFILPAFVVCGIGFVVGELYTRTQIQVKRLSSINASPVFIHFIDSIAGLSVIRARNGMDDKFLSLLSEKVGVHARTLEAQFNSNRWVSVRLDLCAAVVTATVGFLAYKTGGDPGLVGFSLSHAVGLGQTILLLVRSMNDLEVELIAFQRVKEYAEIEPEEKDYPLQANSRVTSNLPRRQLPPAHWPAAGQVEFRNVTAKYHNGPNILQNIDFIARPGERVGIVGRTGSGKSTLGLTLLRFTELVSGTITIDGVDISTIPVNRLRTSISLIPQDPVLFSGDVQSNLDPFGELGETELQSALSACCTSIEVATTATTTASAGQDEETGSRNRTLSENLKLDTPVAANGENFSQGQRQVLGLARAVSRRAKVVLLDEATASVDKETDEHIQRLIRSEFPESTIIAIAHRLRTIVDYDRVIVMGGGEILEMGSPLELINREGVFCDMLHKTGEYDELVELVKNKCTHGILFAASPVRIDPIAMQIDKQLE</sequence>